<dbReference type="EMBL" id="FR872580">
    <property type="protein sequence ID" value="CCB85446.1"/>
    <property type="molecule type" value="Genomic_DNA"/>
</dbReference>
<dbReference type="Proteomes" id="UP000000495">
    <property type="component" value="Chromosome"/>
</dbReference>
<dbReference type="KEGG" id="puv:PUV_04960"/>
<dbReference type="GO" id="GO:0003676">
    <property type="term" value="F:nucleic acid binding"/>
    <property type="evidence" value="ECO:0007669"/>
    <property type="project" value="InterPro"/>
</dbReference>
<evidence type="ECO:0000259" key="1">
    <source>
        <dbReference type="Pfam" id="PF13358"/>
    </source>
</evidence>
<dbReference type="eggNOG" id="COG3335">
    <property type="taxonomic scope" value="Bacteria"/>
</dbReference>
<dbReference type="NCBIfam" id="NF033545">
    <property type="entry name" value="transpos_IS630"/>
    <property type="match status" value="1"/>
</dbReference>
<evidence type="ECO:0000259" key="2">
    <source>
        <dbReference type="Pfam" id="PF13592"/>
    </source>
</evidence>
<evidence type="ECO:0000313" key="4">
    <source>
        <dbReference type="Proteomes" id="UP000000495"/>
    </source>
</evidence>
<gene>
    <name evidence="3" type="ordered locus">PUV_04960</name>
</gene>
<dbReference type="HOGENOM" id="CLU_118560_0_0_0"/>
<dbReference type="Gene3D" id="3.30.420.10">
    <property type="entry name" value="Ribonuclease H-like superfamily/Ribonuclease H"/>
    <property type="match status" value="1"/>
</dbReference>
<protein>
    <submittedName>
        <fullName evidence="3">Uncharacterized protein</fullName>
    </submittedName>
</protein>
<organism evidence="3 4">
    <name type="scientific">Parachlamydia acanthamoebae (strain UV7)</name>
    <dbReference type="NCBI Taxonomy" id="765952"/>
    <lineage>
        <taxon>Bacteria</taxon>
        <taxon>Pseudomonadati</taxon>
        <taxon>Chlamydiota</taxon>
        <taxon>Chlamydiia</taxon>
        <taxon>Parachlamydiales</taxon>
        <taxon>Parachlamydiaceae</taxon>
        <taxon>Parachlamydia</taxon>
    </lineage>
</organism>
<proteinExistence type="predicted"/>
<dbReference type="InterPro" id="IPR047655">
    <property type="entry name" value="Transpos_IS630-like"/>
</dbReference>
<dbReference type="SUPFAM" id="SSF53098">
    <property type="entry name" value="Ribonuclease H-like"/>
    <property type="match status" value="1"/>
</dbReference>
<keyword evidence="4" id="KW-1185">Reference proteome</keyword>
<reference evidence="3 4" key="2">
    <citation type="journal article" date="2011" name="Mol. Biol. Evol.">
        <title>Unity in variety--the pan-genome of the Chlamydiae.</title>
        <authorList>
            <person name="Collingro A."/>
            <person name="Tischler P."/>
            <person name="Weinmaier T."/>
            <person name="Penz T."/>
            <person name="Heinz E."/>
            <person name="Brunham R.C."/>
            <person name="Read T.D."/>
            <person name="Bavoil P.M."/>
            <person name="Sachse K."/>
            <person name="Kahane S."/>
            <person name="Friedman M.G."/>
            <person name="Rattei T."/>
            <person name="Myers G.S."/>
            <person name="Horn M."/>
        </authorList>
    </citation>
    <scope>NUCLEOTIDE SEQUENCE [LARGE SCALE GENOMIC DNA]</scope>
    <source>
        <strain evidence="4">UV7</strain>
    </source>
</reference>
<name>F8KW42_PARAV</name>
<feature type="domain" description="Winged helix-turn helix" evidence="2">
    <location>
        <begin position="2"/>
        <end position="33"/>
    </location>
</feature>
<dbReference type="STRING" id="765952.PUV_04960"/>
<dbReference type="InterPro" id="IPR036397">
    <property type="entry name" value="RNaseH_sf"/>
</dbReference>
<dbReference type="InterPro" id="IPR012337">
    <property type="entry name" value="RNaseH-like_sf"/>
</dbReference>
<feature type="domain" description="Tc1-like transposase DDE" evidence="1">
    <location>
        <begin position="47"/>
        <end position="174"/>
    </location>
</feature>
<accession>F8KW42</accession>
<dbReference type="Pfam" id="PF13358">
    <property type="entry name" value="DDE_3"/>
    <property type="match status" value="1"/>
</dbReference>
<reference key="1">
    <citation type="journal article" date="2011" name="Mol. Biol. Evol.">
        <title>Unity in variety -- the pan-genome of the Chlamydiae.</title>
        <authorList>
            <person name="Collingro A."/>
            <person name="Tischler P."/>
            <person name="Weinmaier T."/>
            <person name="Penz T."/>
            <person name="Heinz E."/>
            <person name="Brunham R.C."/>
            <person name="Read T.D."/>
            <person name="Bavoil P.M."/>
            <person name="Sachse K."/>
            <person name="Kahane S."/>
            <person name="Friedman M.G."/>
            <person name="Rattei T."/>
            <person name="Myers G.S.A."/>
            <person name="Horn M."/>
        </authorList>
    </citation>
    <scope>NUCLEOTIDE SEQUENCE</scope>
    <source>
        <strain>UV7</strain>
    </source>
</reference>
<evidence type="ECO:0000313" key="3">
    <source>
        <dbReference type="EMBL" id="CCB85446.1"/>
    </source>
</evidence>
<dbReference type="InterPro" id="IPR025959">
    <property type="entry name" value="Winged_HTH_dom"/>
</dbReference>
<sequence>MTFWLKAQGFIYKEPIKVPGKLDPGKQENFIQAYECLKASLNEDEEIFFMDAVHPEFQSKAVCGWIKKGEIKTLPTTNAQYRMHFIGALTLQKMELFVQEYGTVDADSMIAFFTGLESTSKASKIHIICDNGRSNKNKKVEEYLKTSKIKIHYLPPYSPNLNPIERLWKVLRQKKTTISVMKNLRILKNKYGDSFLKKY</sequence>
<dbReference type="InterPro" id="IPR038717">
    <property type="entry name" value="Tc1-like_DDE_dom"/>
</dbReference>
<dbReference type="AlphaFoldDB" id="F8KW42"/>
<dbReference type="Pfam" id="PF13592">
    <property type="entry name" value="HTH_33"/>
    <property type="match status" value="1"/>
</dbReference>